<dbReference type="KEGG" id="drm:Dred_2881"/>
<name>A4J8I2_DESRM</name>
<evidence type="ECO:0000259" key="1">
    <source>
        <dbReference type="PROSITE" id="PS51918"/>
    </source>
</evidence>
<dbReference type="PANTHER" id="PTHR13932">
    <property type="entry name" value="COPROPORPHYRINIGEN III OXIDASE"/>
    <property type="match status" value="1"/>
</dbReference>
<evidence type="ECO:0000313" key="2">
    <source>
        <dbReference type="EMBL" id="ABO51385.1"/>
    </source>
</evidence>
<accession>A4J8I2</accession>
<proteinExistence type="predicted"/>
<dbReference type="Pfam" id="PF04055">
    <property type="entry name" value="Radical_SAM"/>
    <property type="match status" value="1"/>
</dbReference>
<dbReference type="SFLD" id="SFLDG01082">
    <property type="entry name" value="B12-binding_domain_containing"/>
    <property type="match status" value="1"/>
</dbReference>
<sequence>MIIGLSNTAFEYKGTIQDIIWLFYPGAELVAEDKGDFLLQLNLSQEVEFNLWAEAQLYVNGASLAQREEGHPLIPAEVPNELKRLARMAVYKILVSYSGTTPSPWGIMTGIRPTKVVHRLLDLGWSKQNVENYLLDKYALRPDKTQLITSVTEIQRPLLLSKKQAKKLVGVYIGIPFCPSRCLYCSFPSYSIKRHRDMVDPFLKALLQEIQVIGETLRSQGLLVQSIYLGGGTPTSLNCEQLQSLLEAIQLSLKDDSTIEMTVEGGRPDTLNEDVFALLANAGVNRLSINPQSMNQKTLDIIGRAHTVEDIYRSVETARNYKFPTLNMDLIIGLPGETVQDVARTMESILQLKPENLTVHALALKRASNLKQRLAEFPLLQAEEAVAMWQETARGATALGQHPYYMYRQKQMVGNLENIGYALPGHECIYNIQMIEERQTIIGLGVGAGSKWMDPDTWTLVNEYNAKDPRQYVERLDEYIERKLHHIRELSTKQ</sequence>
<dbReference type="Proteomes" id="UP000001556">
    <property type="component" value="Chromosome"/>
</dbReference>
<dbReference type="AlphaFoldDB" id="A4J8I2"/>
<dbReference type="RefSeq" id="WP_011879178.1">
    <property type="nucleotide sequence ID" value="NC_009253.1"/>
</dbReference>
<dbReference type="HOGENOM" id="CLU_029256_1_0_9"/>
<dbReference type="InterPro" id="IPR006638">
    <property type="entry name" value="Elp3/MiaA/NifB-like_rSAM"/>
</dbReference>
<dbReference type="Gene3D" id="3.80.30.20">
    <property type="entry name" value="tm_1862 like domain"/>
    <property type="match status" value="1"/>
</dbReference>
<evidence type="ECO:0000313" key="3">
    <source>
        <dbReference type="Proteomes" id="UP000001556"/>
    </source>
</evidence>
<keyword evidence="3" id="KW-1185">Reference proteome</keyword>
<dbReference type="GO" id="GO:0006779">
    <property type="term" value="P:porphyrin-containing compound biosynthetic process"/>
    <property type="evidence" value="ECO:0007669"/>
    <property type="project" value="TreeGrafter"/>
</dbReference>
<dbReference type="InterPro" id="IPR023995">
    <property type="entry name" value="HemZ"/>
</dbReference>
<dbReference type="SMART" id="SM00729">
    <property type="entry name" value="Elp3"/>
    <property type="match status" value="1"/>
</dbReference>
<dbReference type="STRING" id="349161.Dred_2881"/>
<gene>
    <name evidence="2" type="ordered locus">Dred_2881</name>
</gene>
<dbReference type="PANTHER" id="PTHR13932:SF1">
    <property type="entry name" value="OXYGEN-INDEPENDENT COPROPORPHYRINOGEN-III OXIDASE-LIKE PROTEIN HEMZ"/>
    <property type="match status" value="1"/>
</dbReference>
<reference evidence="2 3" key="1">
    <citation type="submission" date="2007-03" db="EMBL/GenBank/DDBJ databases">
        <title>Complete sequence of Desulfotomaculum reducens MI-1.</title>
        <authorList>
            <consortium name="US DOE Joint Genome Institute"/>
            <person name="Copeland A."/>
            <person name="Lucas S."/>
            <person name="Lapidus A."/>
            <person name="Barry K."/>
            <person name="Detter J.C."/>
            <person name="Glavina del Rio T."/>
            <person name="Hammon N."/>
            <person name="Israni S."/>
            <person name="Dalin E."/>
            <person name="Tice H."/>
            <person name="Pitluck S."/>
            <person name="Sims D."/>
            <person name="Brettin T."/>
            <person name="Bruce D."/>
            <person name="Han C."/>
            <person name="Tapia R."/>
            <person name="Schmutz J."/>
            <person name="Larimer F."/>
            <person name="Land M."/>
            <person name="Hauser L."/>
            <person name="Kyrpides N."/>
            <person name="Kim E."/>
            <person name="Tebo B.M."/>
            <person name="Richardson P."/>
        </authorList>
    </citation>
    <scope>NUCLEOTIDE SEQUENCE [LARGE SCALE GENOMIC DNA]</scope>
    <source>
        <strain evidence="2 3">MI-1</strain>
    </source>
</reference>
<dbReference type="InterPro" id="IPR023404">
    <property type="entry name" value="rSAM_horseshoe"/>
</dbReference>
<dbReference type="InterPro" id="IPR034505">
    <property type="entry name" value="Coproporphyrinogen-III_oxidase"/>
</dbReference>
<dbReference type="InterPro" id="IPR007197">
    <property type="entry name" value="rSAM"/>
</dbReference>
<keyword evidence="2" id="KW-0560">Oxidoreductase</keyword>
<dbReference type="EC" id="1.3.99.22" evidence="2"/>
<dbReference type="EMBL" id="CP000612">
    <property type="protein sequence ID" value="ABO51385.1"/>
    <property type="molecule type" value="Genomic_DNA"/>
</dbReference>
<dbReference type="InterPro" id="IPR058240">
    <property type="entry name" value="rSAM_sf"/>
</dbReference>
<protein>
    <submittedName>
        <fullName evidence="2">Coproporphyrinogen III oxidase, anaerobic</fullName>
        <ecNumber evidence="2">1.3.99.22</ecNumber>
    </submittedName>
</protein>
<organism evidence="2 3">
    <name type="scientific">Desulforamulus reducens (strain ATCC BAA-1160 / DSM 100696 / MI-1)</name>
    <name type="common">Desulfotomaculum reducens</name>
    <dbReference type="NCBI Taxonomy" id="349161"/>
    <lineage>
        <taxon>Bacteria</taxon>
        <taxon>Bacillati</taxon>
        <taxon>Bacillota</taxon>
        <taxon>Clostridia</taxon>
        <taxon>Eubacteriales</taxon>
        <taxon>Peptococcaceae</taxon>
        <taxon>Desulforamulus</taxon>
    </lineage>
</organism>
<dbReference type="SFLD" id="SFLDS00029">
    <property type="entry name" value="Radical_SAM"/>
    <property type="match status" value="1"/>
</dbReference>
<dbReference type="SUPFAM" id="SSF102114">
    <property type="entry name" value="Radical SAM enzymes"/>
    <property type="match status" value="1"/>
</dbReference>
<dbReference type="SFLD" id="SFLDG01065">
    <property type="entry name" value="anaerobic_coproporphyrinogen-I"/>
    <property type="match status" value="1"/>
</dbReference>
<feature type="domain" description="Radical SAM core" evidence="1">
    <location>
        <begin position="163"/>
        <end position="399"/>
    </location>
</feature>
<dbReference type="GO" id="GO:0016491">
    <property type="term" value="F:oxidoreductase activity"/>
    <property type="evidence" value="ECO:0007669"/>
    <property type="project" value="UniProtKB-KW"/>
</dbReference>
<dbReference type="PROSITE" id="PS51918">
    <property type="entry name" value="RADICAL_SAM"/>
    <property type="match status" value="1"/>
</dbReference>
<dbReference type="GO" id="GO:0051539">
    <property type="term" value="F:4 iron, 4 sulfur cluster binding"/>
    <property type="evidence" value="ECO:0007669"/>
    <property type="project" value="TreeGrafter"/>
</dbReference>
<dbReference type="eggNOG" id="COG0635">
    <property type="taxonomic scope" value="Bacteria"/>
</dbReference>
<dbReference type="SFLD" id="SFLDF00310">
    <property type="entry name" value="oxygen-independent_coproporphy"/>
    <property type="match status" value="1"/>
</dbReference>
<dbReference type="NCBIfam" id="TIGR03994">
    <property type="entry name" value="rSAM_HemZ"/>
    <property type="match status" value="1"/>
</dbReference>
<dbReference type="CDD" id="cd01335">
    <property type="entry name" value="Radical_SAM"/>
    <property type="match status" value="1"/>
</dbReference>
<dbReference type="GO" id="GO:0005737">
    <property type="term" value="C:cytoplasm"/>
    <property type="evidence" value="ECO:0007669"/>
    <property type="project" value="TreeGrafter"/>
</dbReference>